<feature type="transmembrane region" description="Helical" evidence="1">
    <location>
        <begin position="7"/>
        <end position="27"/>
    </location>
</feature>
<organism evidence="2 3">
    <name type="scientific">Vicia faba</name>
    <name type="common">Broad bean</name>
    <name type="synonym">Faba vulgaris</name>
    <dbReference type="NCBI Taxonomy" id="3906"/>
    <lineage>
        <taxon>Eukaryota</taxon>
        <taxon>Viridiplantae</taxon>
        <taxon>Streptophyta</taxon>
        <taxon>Embryophyta</taxon>
        <taxon>Tracheophyta</taxon>
        <taxon>Spermatophyta</taxon>
        <taxon>Magnoliopsida</taxon>
        <taxon>eudicotyledons</taxon>
        <taxon>Gunneridae</taxon>
        <taxon>Pentapetalae</taxon>
        <taxon>rosids</taxon>
        <taxon>fabids</taxon>
        <taxon>Fabales</taxon>
        <taxon>Fabaceae</taxon>
        <taxon>Papilionoideae</taxon>
        <taxon>50 kb inversion clade</taxon>
        <taxon>NPAAA clade</taxon>
        <taxon>Hologalegina</taxon>
        <taxon>IRL clade</taxon>
        <taxon>Fabeae</taxon>
        <taxon>Vicia</taxon>
    </lineage>
</organism>
<accession>A0AAV1BE92</accession>
<keyword evidence="1" id="KW-0472">Membrane</keyword>
<evidence type="ECO:0000313" key="3">
    <source>
        <dbReference type="Proteomes" id="UP001157006"/>
    </source>
</evidence>
<gene>
    <name evidence="2" type="ORF">VFH_VI157880</name>
</gene>
<dbReference type="AlphaFoldDB" id="A0AAV1BE92"/>
<keyword evidence="3" id="KW-1185">Reference proteome</keyword>
<dbReference type="Proteomes" id="UP001157006">
    <property type="component" value="Chromosome 6"/>
</dbReference>
<keyword evidence="1" id="KW-0812">Transmembrane</keyword>
<sequence length="180" mass="21068">MRTEENLILLLLTPPLFFFDDFIFFFAELRHGFNITVSQFYSLMSISLTPTSIVSQHQRICSASFQSLLSTQTEDVKRVKEEGLPPEESVWYLFDVGEEQQKSRERIQVIEDAVDEMCRRLRDISENAERELRFIFVSCAKTVGKLCRLLVFGLLLFVIFETDAGRLFAVDEQVMKFMKW</sequence>
<evidence type="ECO:0000256" key="1">
    <source>
        <dbReference type="SAM" id="Phobius"/>
    </source>
</evidence>
<dbReference type="EMBL" id="OX451741">
    <property type="protein sequence ID" value="CAI8619172.1"/>
    <property type="molecule type" value="Genomic_DNA"/>
</dbReference>
<name>A0AAV1BE92_VICFA</name>
<protein>
    <submittedName>
        <fullName evidence="2">Uncharacterized protein</fullName>
    </submittedName>
</protein>
<reference evidence="2 3" key="1">
    <citation type="submission" date="2023-01" db="EMBL/GenBank/DDBJ databases">
        <authorList>
            <person name="Kreplak J."/>
        </authorList>
    </citation>
    <scope>NUCLEOTIDE SEQUENCE [LARGE SCALE GENOMIC DNA]</scope>
</reference>
<keyword evidence="1" id="KW-1133">Transmembrane helix</keyword>
<evidence type="ECO:0000313" key="2">
    <source>
        <dbReference type="EMBL" id="CAI8619172.1"/>
    </source>
</evidence>
<proteinExistence type="predicted"/>